<evidence type="ECO:0000259" key="1">
    <source>
        <dbReference type="Pfam" id="PF21906"/>
    </source>
</evidence>
<dbReference type="InterPro" id="IPR036388">
    <property type="entry name" value="WH-like_DNA-bd_sf"/>
</dbReference>
<reference evidence="2" key="1">
    <citation type="journal article" date="2021" name="PeerJ">
        <title>Extensive microbial diversity within the chicken gut microbiome revealed by metagenomics and culture.</title>
        <authorList>
            <person name="Gilroy R."/>
            <person name="Ravi A."/>
            <person name="Getino M."/>
            <person name="Pursley I."/>
            <person name="Horton D.L."/>
            <person name="Alikhan N.F."/>
            <person name="Baker D."/>
            <person name="Gharbi K."/>
            <person name="Hall N."/>
            <person name="Watson M."/>
            <person name="Adriaenssens E.M."/>
            <person name="Foster-Nyarko E."/>
            <person name="Jarju S."/>
            <person name="Secka A."/>
            <person name="Antonio M."/>
            <person name="Oren A."/>
            <person name="Chaudhuri R.R."/>
            <person name="La Ragione R."/>
            <person name="Hildebrand F."/>
            <person name="Pallen M.J."/>
        </authorList>
    </citation>
    <scope>NUCLEOTIDE SEQUENCE</scope>
    <source>
        <strain evidence="2">CHK165-8395</strain>
    </source>
</reference>
<dbReference type="EMBL" id="DYXD01000215">
    <property type="protein sequence ID" value="HJF08421.1"/>
    <property type="molecule type" value="Genomic_DNA"/>
</dbReference>
<reference evidence="2" key="2">
    <citation type="submission" date="2021-09" db="EMBL/GenBank/DDBJ databases">
        <authorList>
            <person name="Gilroy R."/>
        </authorList>
    </citation>
    <scope>NUCLEOTIDE SEQUENCE</scope>
    <source>
        <strain evidence="2">CHK165-8395</strain>
    </source>
</reference>
<name>A0A921FEN1_9BACT</name>
<organism evidence="2 3">
    <name type="scientific">Phocaeicola coprocola</name>
    <dbReference type="NCBI Taxonomy" id="310298"/>
    <lineage>
        <taxon>Bacteria</taxon>
        <taxon>Pseudomonadati</taxon>
        <taxon>Bacteroidota</taxon>
        <taxon>Bacteroidia</taxon>
        <taxon>Bacteroidales</taxon>
        <taxon>Bacteroidaceae</taxon>
        <taxon>Phocaeicola</taxon>
    </lineage>
</organism>
<comment type="caution">
    <text evidence="2">The sequence shown here is derived from an EMBL/GenBank/DDBJ whole genome shotgun (WGS) entry which is preliminary data.</text>
</comment>
<dbReference type="SUPFAM" id="SSF46785">
    <property type="entry name" value="Winged helix' DNA-binding domain"/>
    <property type="match status" value="1"/>
</dbReference>
<dbReference type="InterPro" id="IPR036390">
    <property type="entry name" value="WH_DNA-bd_sf"/>
</dbReference>
<evidence type="ECO:0000313" key="2">
    <source>
        <dbReference type="EMBL" id="HJF08421.1"/>
    </source>
</evidence>
<dbReference type="Gene3D" id="1.10.10.10">
    <property type="entry name" value="Winged helix-like DNA-binding domain superfamily/Winged helix DNA-binding domain"/>
    <property type="match status" value="1"/>
</dbReference>
<feature type="non-terminal residue" evidence="2">
    <location>
        <position position="1"/>
    </location>
</feature>
<evidence type="ECO:0000313" key="3">
    <source>
        <dbReference type="Proteomes" id="UP000718012"/>
    </source>
</evidence>
<sequence>EFDVRNFHKKIALMPYVVPMEEKEKGVRHRAARYYRFDRTIYNKLKK</sequence>
<dbReference type="Pfam" id="PF21906">
    <property type="entry name" value="WHD_NrtR"/>
    <property type="match status" value="1"/>
</dbReference>
<protein>
    <submittedName>
        <fullName evidence="2">DNA mismatch repair protein MutT</fullName>
    </submittedName>
</protein>
<dbReference type="InterPro" id="IPR054105">
    <property type="entry name" value="WHD_NrtR"/>
</dbReference>
<dbReference type="AlphaFoldDB" id="A0A921FEN1"/>
<dbReference type="Proteomes" id="UP000718012">
    <property type="component" value="Unassembled WGS sequence"/>
</dbReference>
<proteinExistence type="predicted"/>
<feature type="domain" description="NrtR DNA-binding winged helix" evidence="1">
    <location>
        <begin position="2"/>
        <end position="37"/>
    </location>
</feature>
<accession>A0A921FEN1</accession>
<gene>
    <name evidence="2" type="ORF">K8U81_09580</name>
</gene>